<dbReference type="GeneID" id="25907493"/>
<protein>
    <submittedName>
        <fullName evidence="2">Uncharacterized protein</fullName>
    </submittedName>
</protein>
<feature type="region of interest" description="Disordered" evidence="1">
    <location>
        <begin position="71"/>
        <end position="126"/>
    </location>
</feature>
<proteinExistence type="predicted"/>
<accession>A0A0L0FV01</accession>
<keyword evidence="3" id="KW-1185">Reference proteome</keyword>
<evidence type="ECO:0000313" key="2">
    <source>
        <dbReference type="EMBL" id="KNC80675.1"/>
    </source>
</evidence>
<feature type="compositionally biased region" description="Polar residues" evidence="1">
    <location>
        <begin position="31"/>
        <end position="48"/>
    </location>
</feature>
<evidence type="ECO:0000256" key="1">
    <source>
        <dbReference type="SAM" id="MobiDB-lite"/>
    </source>
</evidence>
<evidence type="ECO:0000313" key="3">
    <source>
        <dbReference type="Proteomes" id="UP000054560"/>
    </source>
</evidence>
<organism evidence="2 3">
    <name type="scientific">Sphaeroforma arctica JP610</name>
    <dbReference type="NCBI Taxonomy" id="667725"/>
    <lineage>
        <taxon>Eukaryota</taxon>
        <taxon>Ichthyosporea</taxon>
        <taxon>Ichthyophonida</taxon>
        <taxon>Sphaeroforma</taxon>
    </lineage>
</organism>
<dbReference type="EMBL" id="KQ242121">
    <property type="protein sequence ID" value="KNC80675.1"/>
    <property type="molecule type" value="Genomic_DNA"/>
</dbReference>
<gene>
    <name evidence="2" type="ORF">SARC_06989</name>
</gene>
<reference evidence="2 3" key="1">
    <citation type="submission" date="2011-02" db="EMBL/GenBank/DDBJ databases">
        <title>The Genome Sequence of Sphaeroforma arctica JP610.</title>
        <authorList>
            <consortium name="The Broad Institute Genome Sequencing Platform"/>
            <person name="Russ C."/>
            <person name="Cuomo C."/>
            <person name="Young S.K."/>
            <person name="Zeng Q."/>
            <person name="Gargeya S."/>
            <person name="Alvarado L."/>
            <person name="Berlin A."/>
            <person name="Chapman S.B."/>
            <person name="Chen Z."/>
            <person name="Freedman E."/>
            <person name="Gellesch M."/>
            <person name="Goldberg J."/>
            <person name="Griggs A."/>
            <person name="Gujja S."/>
            <person name="Heilman E."/>
            <person name="Heiman D."/>
            <person name="Howarth C."/>
            <person name="Mehta T."/>
            <person name="Neiman D."/>
            <person name="Pearson M."/>
            <person name="Roberts A."/>
            <person name="Saif S."/>
            <person name="Shea T."/>
            <person name="Shenoy N."/>
            <person name="Sisk P."/>
            <person name="Stolte C."/>
            <person name="Sykes S."/>
            <person name="White J."/>
            <person name="Yandava C."/>
            <person name="Burger G."/>
            <person name="Gray M.W."/>
            <person name="Holland P.W.H."/>
            <person name="King N."/>
            <person name="Lang F.B.F."/>
            <person name="Roger A.J."/>
            <person name="Ruiz-Trillo I."/>
            <person name="Haas B."/>
            <person name="Nusbaum C."/>
            <person name="Birren B."/>
        </authorList>
    </citation>
    <scope>NUCLEOTIDE SEQUENCE [LARGE SCALE GENOMIC DNA]</scope>
    <source>
        <strain evidence="2 3">JP610</strain>
    </source>
</reference>
<feature type="non-terminal residue" evidence="2">
    <location>
        <position position="1"/>
    </location>
</feature>
<dbReference type="AlphaFoldDB" id="A0A0L0FV01"/>
<feature type="region of interest" description="Disordered" evidence="1">
    <location>
        <begin position="25"/>
        <end position="50"/>
    </location>
</feature>
<name>A0A0L0FV01_9EUKA</name>
<sequence>EMLTLSYADKIADKAMAELETAYAAAESVSRGPSANNNNARESKSSTLGGAMKATAPRLARFVQAHVQSARGSTAAAVNEGRASDVSANRETDRNMTPSPSGTPHIIDENEEYDDALDRSTSARQH</sequence>
<dbReference type="RefSeq" id="XP_014154577.1">
    <property type="nucleotide sequence ID" value="XM_014299102.1"/>
</dbReference>
<dbReference type="Proteomes" id="UP000054560">
    <property type="component" value="Unassembled WGS sequence"/>
</dbReference>